<organism evidence="4 5">
    <name type="scientific">Algoriphagus yeomjeoni</name>
    <dbReference type="NCBI Taxonomy" id="291403"/>
    <lineage>
        <taxon>Bacteria</taxon>
        <taxon>Pseudomonadati</taxon>
        <taxon>Bacteroidota</taxon>
        <taxon>Cytophagia</taxon>
        <taxon>Cytophagales</taxon>
        <taxon>Cyclobacteriaceae</taxon>
        <taxon>Algoriphagus</taxon>
    </lineage>
</organism>
<keyword evidence="1" id="KW-0697">Rotamase</keyword>
<feature type="domain" description="PpiC" evidence="3">
    <location>
        <begin position="240"/>
        <end position="343"/>
    </location>
</feature>
<dbReference type="InterPro" id="IPR046357">
    <property type="entry name" value="PPIase_dom_sf"/>
</dbReference>
<sequence length="666" mass="75761">MTNRTISAYIITFLVAFGSTASAMAFVQTPNQGDPLLTLGGKPVAKDELIYLLSKGNKSEPGTPGMSRDEYEENLDLFINYKLKVREAEARGLDQTEEFTREFDSFRENLKAPFLIRNSLEEGELRKAYSRMQEIIRASHILLQFPPNAKKEDSLIVLRMALKIEDEIKNGGSINELALKYSDDPSAQVNEGDLGYFTALQMVQPFEDAAFSLQPGQVSDPVLTNFGYHIINVKDRQPNPGQVRVSHILVRIDENAENGEDLAKRKVADIYTEIQKENTIWEDIVKNYSEDPSSSQKGGILPWFSVGSMIPQFEMAAFSLTELGEVSPPIRTKYGYHILRLEDKKPVESFESMEESIRSRILRDSRSTMIQSQVMAIQKSRYNFDENEQNVAKLRTELSSTSKNDVAQVVADKDLASDQIFSLQGKSFIAQDLVDYMNEQEIRIQTNDGVFDAWYERFAASVLNEAEEADLEANNKEYQMLLKEYRDGILLFSLMNEEVWQKGLMDSIAQKAYFQNNIGNYQWEERVNAYIVKVLDMTQLDAARQLLQGKSLSDELISTFESSYESINPLAYQTEAGTIEYAEHPVLSKADMDSNYQEIEANGHLHIVILGEKTSAGPKEFEETRGLVIRDYQEYLDKSLVESLRKKYPIKINPKAKEETFIALNQ</sequence>
<evidence type="ECO:0000313" key="5">
    <source>
        <dbReference type="Proteomes" id="UP000249610"/>
    </source>
</evidence>
<dbReference type="PANTHER" id="PTHR47245:SF2">
    <property type="entry name" value="PEPTIDYL-PROLYL CIS-TRANS ISOMERASE HP_0175-RELATED"/>
    <property type="match status" value="1"/>
</dbReference>
<evidence type="ECO:0000313" key="4">
    <source>
        <dbReference type="EMBL" id="RAI86941.1"/>
    </source>
</evidence>
<dbReference type="InterPro" id="IPR050245">
    <property type="entry name" value="PrsA_foldase"/>
</dbReference>
<dbReference type="GO" id="GO:0003755">
    <property type="term" value="F:peptidyl-prolyl cis-trans isomerase activity"/>
    <property type="evidence" value="ECO:0007669"/>
    <property type="project" value="UniProtKB-KW"/>
</dbReference>
<dbReference type="SUPFAM" id="SSF54534">
    <property type="entry name" value="FKBP-like"/>
    <property type="match status" value="2"/>
</dbReference>
<evidence type="ECO:0000256" key="1">
    <source>
        <dbReference type="PROSITE-ProRule" id="PRU00278"/>
    </source>
</evidence>
<accession>A0A327P5U2</accession>
<dbReference type="OrthoDB" id="14196at2"/>
<dbReference type="Gene3D" id="3.10.50.40">
    <property type="match status" value="2"/>
</dbReference>
<keyword evidence="1 4" id="KW-0413">Isomerase</keyword>
<evidence type="ECO:0000259" key="3">
    <source>
        <dbReference type="PROSITE" id="PS50198"/>
    </source>
</evidence>
<dbReference type="EMBL" id="QLLK01000009">
    <property type="protein sequence ID" value="RAI86941.1"/>
    <property type="molecule type" value="Genomic_DNA"/>
</dbReference>
<reference evidence="4 5" key="1">
    <citation type="submission" date="2018-06" db="EMBL/GenBank/DDBJ databases">
        <title>Genomic Encyclopedia of Archaeal and Bacterial Type Strains, Phase II (KMG-II): from individual species to whole genera.</title>
        <authorList>
            <person name="Goeker M."/>
        </authorList>
    </citation>
    <scope>NUCLEOTIDE SEQUENCE [LARGE SCALE GENOMIC DNA]</scope>
    <source>
        <strain evidence="4 5">DSM 23446</strain>
    </source>
</reference>
<feature type="signal peptide" evidence="2">
    <location>
        <begin position="1"/>
        <end position="25"/>
    </location>
</feature>
<feature type="chain" id="PRO_5016281920" evidence="2">
    <location>
        <begin position="26"/>
        <end position="666"/>
    </location>
</feature>
<gene>
    <name evidence="4" type="ORF">LV83_03045</name>
</gene>
<keyword evidence="5" id="KW-1185">Reference proteome</keyword>
<evidence type="ECO:0000256" key="2">
    <source>
        <dbReference type="SAM" id="SignalP"/>
    </source>
</evidence>
<dbReference type="PANTHER" id="PTHR47245">
    <property type="entry name" value="PEPTIDYLPROLYL ISOMERASE"/>
    <property type="match status" value="1"/>
</dbReference>
<dbReference type="Pfam" id="PF13616">
    <property type="entry name" value="Rotamase_3"/>
    <property type="match status" value="1"/>
</dbReference>
<dbReference type="Pfam" id="PF00639">
    <property type="entry name" value="Rotamase"/>
    <property type="match status" value="1"/>
</dbReference>
<dbReference type="RefSeq" id="WP_111612383.1">
    <property type="nucleotide sequence ID" value="NZ_QLLK01000009.1"/>
</dbReference>
<proteinExistence type="predicted"/>
<dbReference type="AlphaFoldDB" id="A0A327P5U2"/>
<feature type="domain" description="PpiC" evidence="3">
    <location>
        <begin position="133"/>
        <end position="235"/>
    </location>
</feature>
<dbReference type="PROSITE" id="PS50198">
    <property type="entry name" value="PPIC_PPIASE_2"/>
    <property type="match status" value="2"/>
</dbReference>
<keyword evidence="2" id="KW-0732">Signal</keyword>
<dbReference type="Proteomes" id="UP000249610">
    <property type="component" value="Unassembled WGS sequence"/>
</dbReference>
<dbReference type="InterPro" id="IPR000297">
    <property type="entry name" value="PPIase_PpiC"/>
</dbReference>
<protein>
    <submittedName>
        <fullName evidence="4">Peptidyl-prolyl cis-trans isomerase SurA</fullName>
    </submittedName>
</protein>
<comment type="caution">
    <text evidence="4">The sequence shown here is derived from an EMBL/GenBank/DDBJ whole genome shotgun (WGS) entry which is preliminary data.</text>
</comment>
<name>A0A327P5U2_9BACT</name>